<evidence type="ECO:0000313" key="3">
    <source>
        <dbReference type="Proteomes" id="UP000182510"/>
    </source>
</evidence>
<dbReference type="Gene3D" id="3.40.50.720">
    <property type="entry name" value="NAD(P)-binding Rossmann-like Domain"/>
    <property type="match status" value="1"/>
</dbReference>
<feature type="domain" description="NAD(P)-binding" evidence="1">
    <location>
        <begin position="11"/>
        <end position="199"/>
    </location>
</feature>
<proteinExistence type="predicted"/>
<evidence type="ECO:0000313" key="2">
    <source>
        <dbReference type="EMBL" id="APG59822.1"/>
    </source>
</evidence>
<dbReference type="InterPro" id="IPR036291">
    <property type="entry name" value="NAD(P)-bd_dom_sf"/>
</dbReference>
<dbReference type="Proteomes" id="UP000182510">
    <property type="component" value="Chromosome"/>
</dbReference>
<protein>
    <recommendedName>
        <fullName evidence="1">NAD(P)-binding domain-containing protein</fullName>
    </recommendedName>
</protein>
<dbReference type="PANTHER" id="PTHR15020">
    <property type="entry name" value="FLAVIN REDUCTASE-RELATED"/>
    <property type="match status" value="1"/>
</dbReference>
<dbReference type="OrthoDB" id="9803892at2"/>
<sequence length="290" mass="32249">MNTANKILIAGATGDLGLEIVKLLHEKGYRLRLITRSEEGVRKLSKYSDDIWKVDAAENREDLKGIGENIDVFISALGKSLSLFRPNNDDFIKSDFIANKNILDAIKDSGISRILYVSIKGADTAEDFEIAKAHKLFEEEIQASGISHSIVRPVGLYSGLNDLAIMAKRQVIPIVGDGKAETNSIHHRDLAKLIVDLTDEGPEIIEPGGPLIHTRLEMAEMLKEKIGGKILQIPEPMAEIGMLLPDFLDSELGDKLDYYKYVTTVDMIGEKIGTITYREYLEELDIKELP</sequence>
<organism evidence="2 3">
    <name type="scientific">Christiangramia salexigens</name>
    <dbReference type="NCBI Taxonomy" id="1913577"/>
    <lineage>
        <taxon>Bacteria</taxon>
        <taxon>Pseudomonadati</taxon>
        <taxon>Bacteroidota</taxon>
        <taxon>Flavobacteriia</taxon>
        <taxon>Flavobacteriales</taxon>
        <taxon>Flavobacteriaceae</taxon>
        <taxon>Christiangramia</taxon>
    </lineage>
</organism>
<dbReference type="RefSeq" id="WP_072552474.1">
    <property type="nucleotide sequence ID" value="NZ_CP018153.1"/>
</dbReference>
<dbReference type="AlphaFoldDB" id="A0A1L3J3Z2"/>
<reference evidence="2 3" key="1">
    <citation type="submission" date="2016-11" db="EMBL/GenBank/DDBJ databases">
        <title>Gramella sp. LPB0144 isolated from marine environment.</title>
        <authorList>
            <person name="Kim E."/>
            <person name="Yi H."/>
        </authorList>
    </citation>
    <scope>NUCLEOTIDE SEQUENCE [LARGE SCALE GENOMIC DNA]</scope>
    <source>
        <strain evidence="2 3">LPB0144</strain>
    </source>
</reference>
<dbReference type="KEGG" id="grl:LPB144_05055"/>
<dbReference type="EMBL" id="CP018153">
    <property type="protein sequence ID" value="APG59822.1"/>
    <property type="molecule type" value="Genomic_DNA"/>
</dbReference>
<evidence type="ECO:0000259" key="1">
    <source>
        <dbReference type="Pfam" id="PF13460"/>
    </source>
</evidence>
<dbReference type="SUPFAM" id="SSF51735">
    <property type="entry name" value="NAD(P)-binding Rossmann-fold domains"/>
    <property type="match status" value="1"/>
</dbReference>
<keyword evidence="3" id="KW-1185">Reference proteome</keyword>
<dbReference type="STRING" id="1913577.LPB144_05055"/>
<dbReference type="InterPro" id="IPR016040">
    <property type="entry name" value="NAD(P)-bd_dom"/>
</dbReference>
<dbReference type="Pfam" id="PF13460">
    <property type="entry name" value="NAD_binding_10"/>
    <property type="match status" value="1"/>
</dbReference>
<dbReference type="PANTHER" id="PTHR15020:SF50">
    <property type="entry name" value="UPF0659 PROTEIN YMR090W"/>
    <property type="match status" value="1"/>
</dbReference>
<accession>A0A1L3J3Z2</accession>
<gene>
    <name evidence="2" type="ORF">LPB144_05055</name>
</gene>
<name>A0A1L3J3Z2_9FLAO</name>